<dbReference type="EMBL" id="PDWW01000034">
    <property type="protein sequence ID" value="KAF1722181.1"/>
    <property type="molecule type" value="Genomic_DNA"/>
</dbReference>
<reference evidence="1 2" key="1">
    <citation type="submission" date="2017-10" db="EMBL/GenBank/DDBJ databases">
        <title>Whole genome sequencing of members of genus Pseudoxanthomonas.</title>
        <authorList>
            <person name="Kumar S."/>
            <person name="Bansal K."/>
            <person name="Kaur A."/>
            <person name="Patil P."/>
            <person name="Sharma S."/>
            <person name="Patil P.B."/>
        </authorList>
    </citation>
    <scope>NUCLEOTIDE SEQUENCE [LARGE SCALE GENOMIC DNA]</scope>
    <source>
        <strain evidence="1 2">DSM 17109</strain>
    </source>
</reference>
<dbReference type="Proteomes" id="UP000781710">
    <property type="component" value="Unassembled WGS sequence"/>
</dbReference>
<protein>
    <submittedName>
        <fullName evidence="1">Uncharacterized protein</fullName>
    </submittedName>
</protein>
<sequence length="77" mass="8435">MGNRRRQKRAGFKGSIGTQRGGCDDSLLPIPDSLAVLRPTKKRHEGAYGMQCLGQYQIQAVVVLMSHARPALPRTTS</sequence>
<organism evidence="1 2">
    <name type="scientific">Pseudoxanthomonas japonensis</name>
    <dbReference type="NCBI Taxonomy" id="69284"/>
    <lineage>
        <taxon>Bacteria</taxon>
        <taxon>Pseudomonadati</taxon>
        <taxon>Pseudomonadota</taxon>
        <taxon>Gammaproteobacteria</taxon>
        <taxon>Lysobacterales</taxon>
        <taxon>Lysobacteraceae</taxon>
        <taxon>Pseudoxanthomonas</taxon>
    </lineage>
</organism>
<name>A0ABQ6ZCX8_9GAMM</name>
<accession>A0ABQ6ZCX8</accession>
<evidence type="ECO:0000313" key="1">
    <source>
        <dbReference type="EMBL" id="KAF1722181.1"/>
    </source>
</evidence>
<evidence type="ECO:0000313" key="2">
    <source>
        <dbReference type="Proteomes" id="UP000781710"/>
    </source>
</evidence>
<gene>
    <name evidence="1" type="ORF">CSC78_17320</name>
</gene>
<proteinExistence type="predicted"/>
<comment type="caution">
    <text evidence="1">The sequence shown here is derived from an EMBL/GenBank/DDBJ whole genome shotgun (WGS) entry which is preliminary data.</text>
</comment>
<keyword evidence="2" id="KW-1185">Reference proteome</keyword>